<organism evidence="2 3">
    <name type="scientific">Urbifossiella limnaea</name>
    <dbReference type="NCBI Taxonomy" id="2528023"/>
    <lineage>
        <taxon>Bacteria</taxon>
        <taxon>Pseudomonadati</taxon>
        <taxon>Planctomycetota</taxon>
        <taxon>Planctomycetia</taxon>
        <taxon>Gemmatales</taxon>
        <taxon>Gemmataceae</taxon>
        <taxon>Urbifossiella</taxon>
    </lineage>
</organism>
<dbReference type="Gene3D" id="2.40.128.370">
    <property type="match status" value="1"/>
</dbReference>
<evidence type="ECO:0000256" key="1">
    <source>
        <dbReference type="SAM" id="SignalP"/>
    </source>
</evidence>
<name>A0A517XPC2_9BACT</name>
<keyword evidence="1" id="KW-0732">Signal</keyword>
<evidence type="ECO:0000313" key="3">
    <source>
        <dbReference type="Proteomes" id="UP000319576"/>
    </source>
</evidence>
<sequence length="124" mass="13375" precursor="true">MTRIACGMGLAVLLALTGAAAGQEKDAPFDPAKLIGRWTPVEKKKDEVSVVEFKTGNKVTFQLGAGGKTETYEGTYAVAGQKLKIALKVGEKTITEEVVVTRLTADELHTEDAKGKKEKLRRVQ</sequence>
<feature type="chain" id="PRO_5021701406" evidence="1">
    <location>
        <begin position="22"/>
        <end position="124"/>
    </location>
</feature>
<dbReference type="Proteomes" id="UP000319576">
    <property type="component" value="Chromosome"/>
</dbReference>
<keyword evidence="3" id="KW-1185">Reference proteome</keyword>
<dbReference type="EMBL" id="CP036273">
    <property type="protein sequence ID" value="QDU19348.1"/>
    <property type="molecule type" value="Genomic_DNA"/>
</dbReference>
<gene>
    <name evidence="2" type="ORF">ETAA1_12550</name>
</gene>
<reference evidence="2 3" key="1">
    <citation type="submission" date="2019-02" db="EMBL/GenBank/DDBJ databases">
        <title>Deep-cultivation of Planctomycetes and their phenomic and genomic characterization uncovers novel biology.</title>
        <authorList>
            <person name="Wiegand S."/>
            <person name="Jogler M."/>
            <person name="Boedeker C."/>
            <person name="Pinto D."/>
            <person name="Vollmers J."/>
            <person name="Rivas-Marin E."/>
            <person name="Kohn T."/>
            <person name="Peeters S.H."/>
            <person name="Heuer A."/>
            <person name="Rast P."/>
            <person name="Oberbeckmann S."/>
            <person name="Bunk B."/>
            <person name="Jeske O."/>
            <person name="Meyerdierks A."/>
            <person name="Storesund J.E."/>
            <person name="Kallscheuer N."/>
            <person name="Luecker S."/>
            <person name="Lage O.M."/>
            <person name="Pohl T."/>
            <person name="Merkel B.J."/>
            <person name="Hornburger P."/>
            <person name="Mueller R.-W."/>
            <person name="Bruemmer F."/>
            <person name="Labrenz M."/>
            <person name="Spormann A.M."/>
            <person name="Op den Camp H."/>
            <person name="Overmann J."/>
            <person name="Amann R."/>
            <person name="Jetten M.S.M."/>
            <person name="Mascher T."/>
            <person name="Medema M.H."/>
            <person name="Devos D.P."/>
            <person name="Kaster A.-K."/>
            <person name="Ovreas L."/>
            <person name="Rohde M."/>
            <person name="Galperin M.Y."/>
            <person name="Jogler C."/>
        </authorList>
    </citation>
    <scope>NUCLEOTIDE SEQUENCE [LARGE SCALE GENOMIC DNA]</scope>
    <source>
        <strain evidence="2 3">ETA_A1</strain>
    </source>
</reference>
<dbReference type="AlphaFoldDB" id="A0A517XPC2"/>
<proteinExistence type="predicted"/>
<protein>
    <submittedName>
        <fullName evidence="2">Uncharacterized protein</fullName>
    </submittedName>
</protein>
<feature type="signal peptide" evidence="1">
    <location>
        <begin position="1"/>
        <end position="21"/>
    </location>
</feature>
<evidence type="ECO:0000313" key="2">
    <source>
        <dbReference type="EMBL" id="QDU19348.1"/>
    </source>
</evidence>
<accession>A0A517XPC2</accession>
<dbReference type="KEGG" id="uli:ETAA1_12550"/>
<dbReference type="RefSeq" id="WP_145235279.1">
    <property type="nucleotide sequence ID" value="NZ_CP036273.1"/>
</dbReference>